<name>A0A5J4VQ50_9EUKA</name>
<evidence type="ECO:0000313" key="1">
    <source>
        <dbReference type="EMBL" id="KAA6384423.1"/>
    </source>
</evidence>
<reference evidence="1 2" key="1">
    <citation type="submission" date="2019-03" db="EMBL/GenBank/DDBJ databases">
        <title>Single cell metagenomics reveals metabolic interactions within the superorganism composed of flagellate Streblomastix strix and complex community of Bacteroidetes bacteria on its surface.</title>
        <authorList>
            <person name="Treitli S.C."/>
            <person name="Kolisko M."/>
            <person name="Husnik F."/>
            <person name="Keeling P."/>
            <person name="Hampl V."/>
        </authorList>
    </citation>
    <scope>NUCLEOTIDE SEQUENCE [LARGE SCALE GENOMIC DNA]</scope>
    <source>
        <strain evidence="1">ST1C</strain>
    </source>
</reference>
<proteinExistence type="predicted"/>
<dbReference type="AlphaFoldDB" id="A0A5J4VQ50"/>
<comment type="caution">
    <text evidence="1">The sequence shown here is derived from an EMBL/GenBank/DDBJ whole genome shotgun (WGS) entry which is preliminary data.</text>
</comment>
<gene>
    <name evidence="1" type="ORF">EZS28_020053</name>
</gene>
<accession>A0A5J4VQ50</accession>
<sequence length="100" mass="11596">MTIGDICEMLSLQMKEQGELLHQCRANYAQVFTTMNDEKSRQGDIEGKLRTDLATRTQELEKTKLIFADMMAQITERHKNEVTQLEAEKARMKKKMSDTL</sequence>
<organism evidence="1 2">
    <name type="scientific">Streblomastix strix</name>
    <dbReference type="NCBI Taxonomy" id="222440"/>
    <lineage>
        <taxon>Eukaryota</taxon>
        <taxon>Metamonada</taxon>
        <taxon>Preaxostyla</taxon>
        <taxon>Oxymonadida</taxon>
        <taxon>Streblomastigidae</taxon>
        <taxon>Streblomastix</taxon>
    </lineage>
</organism>
<feature type="non-terminal residue" evidence="1">
    <location>
        <position position="100"/>
    </location>
</feature>
<dbReference type="EMBL" id="SNRW01005769">
    <property type="protein sequence ID" value="KAA6384423.1"/>
    <property type="molecule type" value="Genomic_DNA"/>
</dbReference>
<protein>
    <submittedName>
        <fullName evidence="1">Uncharacterized protein</fullName>
    </submittedName>
</protein>
<evidence type="ECO:0000313" key="2">
    <source>
        <dbReference type="Proteomes" id="UP000324800"/>
    </source>
</evidence>
<dbReference type="Proteomes" id="UP000324800">
    <property type="component" value="Unassembled WGS sequence"/>
</dbReference>